<evidence type="ECO:0000256" key="2">
    <source>
        <dbReference type="ARBA" id="ARBA00022448"/>
    </source>
</evidence>
<accession>A0A1D9P6V6</accession>
<dbReference type="Proteomes" id="UP000178198">
    <property type="component" value="Chromosome"/>
</dbReference>
<gene>
    <name evidence="17" type="ORF">BIW12_01775</name>
</gene>
<keyword evidence="10 12" id="KW-0472">Membrane</keyword>
<evidence type="ECO:0000256" key="13">
    <source>
        <dbReference type="RuleBase" id="RU003357"/>
    </source>
</evidence>
<proteinExistence type="inferred from homology"/>
<evidence type="ECO:0000256" key="14">
    <source>
        <dbReference type="SAM" id="SignalP"/>
    </source>
</evidence>
<dbReference type="AlphaFoldDB" id="A0A1D9P6V6"/>
<evidence type="ECO:0000256" key="12">
    <source>
        <dbReference type="PROSITE-ProRule" id="PRU01360"/>
    </source>
</evidence>
<sequence>MKNIFLAFLIISQFVLAQNKNKIDTTKVVELDNVFVTANRTATQRKETPVAISKLTAKTINETKAVAAYELVNKTPGALMVNLGNEQHMMAIRQPMTTNAYYLYLEDGLPIRPMGIFNHNALLEINQFNLESIEVVKGPVSSLYGPEAVGGTINLISQKPSFNPEFKFGIQADQWGYKRFQAAGGATIGKIGFHIAGISSLQENGWMTFSDYNKDNLNIRIDYNINPNTRLISNTMWGKYYSDMSGGVNENDFYNRDYKSTSDFTYRKSDALRTRLTLEHDWNENASSYLTAYHRDNKLGQNPSYGIRWSADPTKKDIYYPTQNNNPELAYGEINSNNFKSYGLVGQHTQKFDFLNTKLVAGALYDFSPVSYWAYRTDLKANLNPGGLTVNNYEVIAERPDVKISDYTADIYNAAGYAQLSFNPFEKFIISLGGRYDNMKVDYTNALDQSTGDKIYDRFTFKVGANYNPFDNAGFYGNYSQGFSPPNITSIFRAKPRTGGITGIPAEFYYNLKPATFENYEIGGWISLFENKLNFDYALYYMDGKNELLNVRLENNDTDYRSAGETRHKGIEFGVSYKPSQQINFRLGGTYAQHTFIDFQVSDKSTDALQNLNGKEMPNAPRWSGNSEISYYPNWLPNFRTALEWQLVSSYYQDQVNTVKYSGYDVFNFRAGYQWKGIEIYGNIINLTDKLYAYNVSRANLSTSQPAYLAAAPRTFLLGIQYNFSLKK</sequence>
<dbReference type="InterPro" id="IPR012910">
    <property type="entry name" value="Plug_dom"/>
</dbReference>
<dbReference type="SUPFAM" id="SSF56935">
    <property type="entry name" value="Porins"/>
    <property type="match status" value="1"/>
</dbReference>
<dbReference type="Pfam" id="PF07715">
    <property type="entry name" value="Plug"/>
    <property type="match status" value="1"/>
</dbReference>
<dbReference type="GO" id="GO:0009279">
    <property type="term" value="C:cell outer membrane"/>
    <property type="evidence" value="ECO:0007669"/>
    <property type="project" value="UniProtKB-SubCell"/>
</dbReference>
<dbReference type="Pfam" id="PF00593">
    <property type="entry name" value="TonB_dep_Rec_b-barrel"/>
    <property type="match status" value="1"/>
</dbReference>
<reference evidence="17 18" key="1">
    <citation type="submission" date="2016-10" db="EMBL/GenBank/DDBJ databases">
        <title>Complete Genome Sequence of Flavobacterium sp. PK15.</title>
        <authorList>
            <person name="Ekwe A."/>
            <person name="Kim S.B."/>
        </authorList>
    </citation>
    <scope>NUCLEOTIDE SEQUENCE [LARGE SCALE GENOMIC DNA]</scope>
    <source>
        <strain evidence="17 18">PK15</strain>
    </source>
</reference>
<dbReference type="OrthoDB" id="9782587at2"/>
<evidence type="ECO:0000256" key="9">
    <source>
        <dbReference type="ARBA" id="ARBA00023077"/>
    </source>
</evidence>
<comment type="subcellular location">
    <subcellularLocation>
        <location evidence="1 12">Cell outer membrane</location>
        <topology evidence="1 12">Multi-pass membrane protein</topology>
    </subcellularLocation>
</comment>
<evidence type="ECO:0000256" key="11">
    <source>
        <dbReference type="ARBA" id="ARBA00023237"/>
    </source>
</evidence>
<keyword evidence="6 14" id="KW-0732">Signal</keyword>
<dbReference type="InterPro" id="IPR000531">
    <property type="entry name" value="Beta-barrel_TonB"/>
</dbReference>
<evidence type="ECO:0000256" key="5">
    <source>
        <dbReference type="ARBA" id="ARBA00022692"/>
    </source>
</evidence>
<dbReference type="InterPro" id="IPR036942">
    <property type="entry name" value="Beta-barrel_TonB_sf"/>
</dbReference>
<evidence type="ECO:0000256" key="4">
    <source>
        <dbReference type="ARBA" id="ARBA00022496"/>
    </source>
</evidence>
<dbReference type="CDD" id="cd01347">
    <property type="entry name" value="ligand_gated_channel"/>
    <property type="match status" value="1"/>
</dbReference>
<dbReference type="RefSeq" id="WP_071183538.1">
    <property type="nucleotide sequence ID" value="NZ_CP017774.1"/>
</dbReference>
<dbReference type="Gene3D" id="2.170.130.10">
    <property type="entry name" value="TonB-dependent receptor, plug domain"/>
    <property type="match status" value="1"/>
</dbReference>
<dbReference type="EMBL" id="CP017774">
    <property type="protein sequence ID" value="AOZ98269.1"/>
    <property type="molecule type" value="Genomic_DNA"/>
</dbReference>
<feature type="domain" description="TonB-dependent receptor plug" evidence="16">
    <location>
        <begin position="45"/>
        <end position="152"/>
    </location>
</feature>
<evidence type="ECO:0000256" key="7">
    <source>
        <dbReference type="ARBA" id="ARBA00023004"/>
    </source>
</evidence>
<evidence type="ECO:0000313" key="18">
    <source>
        <dbReference type="Proteomes" id="UP000178198"/>
    </source>
</evidence>
<comment type="similarity">
    <text evidence="12 13">Belongs to the TonB-dependent receptor family.</text>
</comment>
<feature type="signal peptide" evidence="14">
    <location>
        <begin position="1"/>
        <end position="17"/>
    </location>
</feature>
<keyword evidence="4" id="KW-0410">Iron transport</keyword>
<dbReference type="PANTHER" id="PTHR32552:SF68">
    <property type="entry name" value="FERRICHROME OUTER MEMBRANE TRANSPORTER_PHAGE RECEPTOR"/>
    <property type="match status" value="1"/>
</dbReference>
<evidence type="ECO:0000259" key="15">
    <source>
        <dbReference type="Pfam" id="PF00593"/>
    </source>
</evidence>
<keyword evidence="17" id="KW-0675">Receptor</keyword>
<dbReference type="PROSITE" id="PS52016">
    <property type="entry name" value="TONB_DEPENDENT_REC_3"/>
    <property type="match status" value="1"/>
</dbReference>
<evidence type="ECO:0000256" key="8">
    <source>
        <dbReference type="ARBA" id="ARBA00023065"/>
    </source>
</evidence>
<dbReference type="Gene3D" id="2.40.170.20">
    <property type="entry name" value="TonB-dependent receptor, beta-barrel domain"/>
    <property type="match status" value="1"/>
</dbReference>
<evidence type="ECO:0000313" key="17">
    <source>
        <dbReference type="EMBL" id="AOZ98269.1"/>
    </source>
</evidence>
<dbReference type="InterPro" id="IPR037066">
    <property type="entry name" value="Plug_dom_sf"/>
</dbReference>
<evidence type="ECO:0000256" key="6">
    <source>
        <dbReference type="ARBA" id="ARBA00022729"/>
    </source>
</evidence>
<dbReference type="GO" id="GO:0015344">
    <property type="term" value="F:siderophore uptake transmembrane transporter activity"/>
    <property type="evidence" value="ECO:0007669"/>
    <property type="project" value="TreeGrafter"/>
</dbReference>
<evidence type="ECO:0000259" key="16">
    <source>
        <dbReference type="Pfam" id="PF07715"/>
    </source>
</evidence>
<organism evidence="17 18">
    <name type="scientific">Flavobacterium commune</name>
    <dbReference type="NCBI Taxonomy" id="1306519"/>
    <lineage>
        <taxon>Bacteria</taxon>
        <taxon>Pseudomonadati</taxon>
        <taxon>Bacteroidota</taxon>
        <taxon>Flavobacteriia</taxon>
        <taxon>Flavobacteriales</taxon>
        <taxon>Flavobacteriaceae</taxon>
        <taxon>Flavobacterium</taxon>
    </lineage>
</organism>
<keyword evidence="18" id="KW-1185">Reference proteome</keyword>
<keyword evidence="8" id="KW-0406">Ion transport</keyword>
<keyword evidence="7" id="KW-0408">Iron</keyword>
<evidence type="ECO:0000256" key="1">
    <source>
        <dbReference type="ARBA" id="ARBA00004571"/>
    </source>
</evidence>
<dbReference type="STRING" id="1306519.BIW12_01775"/>
<keyword evidence="9 13" id="KW-0798">TonB box</keyword>
<feature type="chain" id="PRO_5009444236" evidence="14">
    <location>
        <begin position="18"/>
        <end position="728"/>
    </location>
</feature>
<dbReference type="InterPro" id="IPR039426">
    <property type="entry name" value="TonB-dep_rcpt-like"/>
</dbReference>
<dbReference type="PANTHER" id="PTHR32552">
    <property type="entry name" value="FERRICHROME IRON RECEPTOR-RELATED"/>
    <property type="match status" value="1"/>
</dbReference>
<protein>
    <submittedName>
        <fullName evidence="17">TonB-dependent receptor</fullName>
    </submittedName>
</protein>
<name>A0A1D9P6V6_9FLAO</name>
<keyword evidence="2 12" id="KW-0813">Transport</keyword>
<keyword evidence="5 12" id="KW-0812">Transmembrane</keyword>
<keyword evidence="3 12" id="KW-1134">Transmembrane beta strand</keyword>
<feature type="domain" description="TonB-dependent receptor-like beta-barrel" evidence="15">
    <location>
        <begin position="223"/>
        <end position="687"/>
    </location>
</feature>
<evidence type="ECO:0000256" key="3">
    <source>
        <dbReference type="ARBA" id="ARBA00022452"/>
    </source>
</evidence>
<keyword evidence="11 12" id="KW-0998">Cell outer membrane</keyword>
<dbReference type="KEGG" id="fcm:BIW12_01775"/>
<evidence type="ECO:0000256" key="10">
    <source>
        <dbReference type="ARBA" id="ARBA00023136"/>
    </source>
</evidence>